<dbReference type="EMBL" id="CM055104">
    <property type="protein sequence ID" value="KAJ7534156.1"/>
    <property type="molecule type" value="Genomic_DNA"/>
</dbReference>
<name>A0ACC2BWN3_DIPCM</name>
<keyword evidence="2" id="KW-1185">Reference proteome</keyword>
<gene>
    <name evidence="1" type="ORF">O6H91_13G082000</name>
</gene>
<organism evidence="1 2">
    <name type="scientific">Diphasiastrum complanatum</name>
    <name type="common">Issler's clubmoss</name>
    <name type="synonym">Lycopodium complanatum</name>
    <dbReference type="NCBI Taxonomy" id="34168"/>
    <lineage>
        <taxon>Eukaryota</taxon>
        <taxon>Viridiplantae</taxon>
        <taxon>Streptophyta</taxon>
        <taxon>Embryophyta</taxon>
        <taxon>Tracheophyta</taxon>
        <taxon>Lycopodiopsida</taxon>
        <taxon>Lycopodiales</taxon>
        <taxon>Lycopodiaceae</taxon>
        <taxon>Lycopodioideae</taxon>
        <taxon>Diphasiastrum</taxon>
    </lineage>
</organism>
<proteinExistence type="predicted"/>
<evidence type="ECO:0000313" key="1">
    <source>
        <dbReference type="EMBL" id="KAJ7534156.1"/>
    </source>
</evidence>
<evidence type="ECO:0000313" key="2">
    <source>
        <dbReference type="Proteomes" id="UP001162992"/>
    </source>
</evidence>
<dbReference type="Proteomes" id="UP001162992">
    <property type="component" value="Chromosome 13"/>
</dbReference>
<protein>
    <submittedName>
        <fullName evidence="1">Uncharacterized protein</fullName>
    </submittedName>
</protein>
<reference evidence="2" key="1">
    <citation type="journal article" date="2024" name="Proc. Natl. Acad. Sci. U.S.A.">
        <title>Extraordinary preservation of gene collinearity over three hundred million years revealed in homosporous lycophytes.</title>
        <authorList>
            <person name="Li C."/>
            <person name="Wickell D."/>
            <person name="Kuo L.Y."/>
            <person name="Chen X."/>
            <person name="Nie B."/>
            <person name="Liao X."/>
            <person name="Peng D."/>
            <person name="Ji J."/>
            <person name="Jenkins J."/>
            <person name="Williams M."/>
            <person name="Shu S."/>
            <person name="Plott C."/>
            <person name="Barry K."/>
            <person name="Rajasekar S."/>
            <person name="Grimwood J."/>
            <person name="Han X."/>
            <person name="Sun S."/>
            <person name="Hou Z."/>
            <person name="He W."/>
            <person name="Dai G."/>
            <person name="Sun C."/>
            <person name="Schmutz J."/>
            <person name="Leebens-Mack J.H."/>
            <person name="Li F.W."/>
            <person name="Wang L."/>
        </authorList>
    </citation>
    <scope>NUCLEOTIDE SEQUENCE [LARGE SCALE GENOMIC DNA]</scope>
    <source>
        <strain evidence="2">cv. PW_Plant_1</strain>
    </source>
</reference>
<accession>A0ACC2BWN3</accession>
<comment type="caution">
    <text evidence="1">The sequence shown here is derived from an EMBL/GenBank/DDBJ whole genome shotgun (WGS) entry which is preliminary data.</text>
</comment>
<sequence>MEVLQVQVHGNLFSGGLVPAAATSVNKFRETASWRCNGGFLPGQRKDARNVKSPLLGLHVRQIYRPAGAPPVRCCSLQEPAIFPSQSDGYGGKLSMQFVSSYKRLKYSFSDLLLWLPYFL</sequence>